<sequence>MTHSPIPPDPQKDVIAFLATRLRATQTIVTHISTVLLSQDRVYKLKRSVHLPYLDFSTPELRAAMCAREVALNRRFAPALYLGLRCVTREADGNLTLDGSGAFVESVVEMRRFPDDALFDDMARERRLTKEMIERLARRIAAAHEAAAPDFARGGAASMRAIIESMETSLRQAPPAPMEEIDAHLAALRRALAENAALIDARRQAGKVRPCHGDLNLRNVCLFEGEPTPFDCIEFSDDISTIDVLYDLAFLLMDLWRVGLPALANLALNRYLDARKEKEEEGLPLLALFMSLRAAIRAHVEASQQHADVARDYFNLSRALLAPAQGVVIAIGGFSGSGKSSAAAALAPLLTPAPGARIFNSDRLRKELFGAASTDRLPPKAYRSDVSEKVYREMFDAAERVAKIGWPVVVDAVFDRPEDRAAIEAAAQMAGAPFFGFWLDLDLPQRLARVDARVNDVSDATREVLQAQMTKETGEIAWLRVNAGREPQKTADEIIANLAPSLRAFFSKSGIPDFAKVRSNPEP</sequence>
<organism evidence="2 3">
    <name type="scientific">Methylocystis parvus</name>
    <dbReference type="NCBI Taxonomy" id="134"/>
    <lineage>
        <taxon>Bacteria</taxon>
        <taxon>Pseudomonadati</taxon>
        <taxon>Pseudomonadota</taxon>
        <taxon>Alphaproteobacteria</taxon>
        <taxon>Hyphomicrobiales</taxon>
        <taxon>Methylocystaceae</taxon>
        <taxon>Methylocystis</taxon>
    </lineage>
</organism>
<feature type="domain" description="Aminoglycoside phosphotransferase" evidence="1">
    <location>
        <begin position="117"/>
        <end position="272"/>
    </location>
</feature>
<dbReference type="Gene3D" id="3.90.1200.10">
    <property type="match status" value="1"/>
</dbReference>
<dbReference type="InterPro" id="IPR011009">
    <property type="entry name" value="Kinase-like_dom_sf"/>
</dbReference>
<dbReference type="SUPFAM" id="SSF52540">
    <property type="entry name" value="P-loop containing nucleoside triphosphate hydrolases"/>
    <property type="match status" value="1"/>
</dbReference>
<dbReference type="AlphaFoldDB" id="A0A6B8M2G6"/>
<keyword evidence="3" id="KW-1185">Reference proteome</keyword>
<dbReference type="InterPro" id="IPR002575">
    <property type="entry name" value="Aminoglycoside_PTrfase"/>
</dbReference>
<reference evidence="2 3" key="1">
    <citation type="submission" date="2019-09" db="EMBL/GenBank/DDBJ databases">
        <title>Isolation and complete genome sequencing of Methylocystis species.</title>
        <authorList>
            <person name="Rumah B.L."/>
            <person name="Stead C.E."/>
            <person name="Stevens B.C."/>
            <person name="Minton N.P."/>
            <person name="Grosse-Honebrink A."/>
            <person name="Zhang Y."/>
        </authorList>
    </citation>
    <scope>NUCLEOTIDE SEQUENCE [LARGE SCALE GENOMIC DNA]</scope>
    <source>
        <strain evidence="2 3">BRCS2</strain>
    </source>
</reference>
<dbReference type="InterPro" id="IPR052732">
    <property type="entry name" value="Cell-binding_unc_protein"/>
</dbReference>
<gene>
    <name evidence="2" type="ORF">F7D14_02645</name>
</gene>
<dbReference type="KEGG" id="mpar:F7D14_02645"/>
<protein>
    <submittedName>
        <fullName evidence="2">AAA family ATPase</fullName>
    </submittedName>
</protein>
<dbReference type="PANTHER" id="PTHR43883:SF1">
    <property type="entry name" value="GLUCONOKINASE"/>
    <property type="match status" value="1"/>
</dbReference>
<evidence type="ECO:0000259" key="1">
    <source>
        <dbReference type="Pfam" id="PF01636"/>
    </source>
</evidence>
<evidence type="ECO:0000313" key="2">
    <source>
        <dbReference type="EMBL" id="QGM96486.1"/>
    </source>
</evidence>
<dbReference type="Proteomes" id="UP000422569">
    <property type="component" value="Chromosome"/>
</dbReference>
<dbReference type="Pfam" id="PF01636">
    <property type="entry name" value="APH"/>
    <property type="match status" value="1"/>
</dbReference>
<dbReference type="InterPro" id="IPR027417">
    <property type="entry name" value="P-loop_NTPase"/>
</dbReference>
<dbReference type="EMBL" id="CP044331">
    <property type="protein sequence ID" value="QGM96486.1"/>
    <property type="molecule type" value="Genomic_DNA"/>
</dbReference>
<accession>A0A6B8M2G6</accession>
<proteinExistence type="predicted"/>
<name>A0A6B8M2G6_9HYPH</name>
<dbReference type="SUPFAM" id="SSF56112">
    <property type="entry name" value="Protein kinase-like (PK-like)"/>
    <property type="match status" value="1"/>
</dbReference>
<dbReference type="Pfam" id="PF13671">
    <property type="entry name" value="AAA_33"/>
    <property type="match status" value="1"/>
</dbReference>
<dbReference type="PANTHER" id="PTHR43883">
    <property type="entry name" value="SLR0207 PROTEIN"/>
    <property type="match status" value="1"/>
</dbReference>
<dbReference type="RefSeq" id="WP_016919822.1">
    <property type="nucleotide sequence ID" value="NZ_CP044331.1"/>
</dbReference>
<dbReference type="Gene3D" id="3.40.50.300">
    <property type="entry name" value="P-loop containing nucleotide triphosphate hydrolases"/>
    <property type="match status" value="1"/>
</dbReference>
<evidence type="ECO:0000313" key="3">
    <source>
        <dbReference type="Proteomes" id="UP000422569"/>
    </source>
</evidence>